<dbReference type="AlphaFoldDB" id="A0A9Q4ZIV2"/>
<proteinExistence type="predicted"/>
<evidence type="ECO:0000313" key="2">
    <source>
        <dbReference type="Proteomes" id="UP000603463"/>
    </source>
</evidence>
<protein>
    <submittedName>
        <fullName evidence="1">Uncharacterized protein</fullName>
    </submittedName>
</protein>
<evidence type="ECO:0000313" key="1">
    <source>
        <dbReference type="EMBL" id="NKT77345.1"/>
    </source>
</evidence>
<comment type="caution">
    <text evidence="1">The sequence shown here is derived from an EMBL/GenBank/DDBJ whole genome shotgun (WGS) entry which is preliminary data.</text>
</comment>
<dbReference type="EMBL" id="WVBC01000002">
    <property type="protein sequence ID" value="NKT77345.1"/>
    <property type="molecule type" value="Genomic_DNA"/>
</dbReference>
<organism evidence="1 2">
    <name type="scientific">Rhodococcus hoagii</name>
    <name type="common">Corynebacterium equii</name>
    <dbReference type="NCBI Taxonomy" id="43767"/>
    <lineage>
        <taxon>Bacteria</taxon>
        <taxon>Bacillati</taxon>
        <taxon>Actinomycetota</taxon>
        <taxon>Actinomycetes</taxon>
        <taxon>Mycobacteriales</taxon>
        <taxon>Nocardiaceae</taxon>
        <taxon>Prescottella</taxon>
    </lineage>
</organism>
<name>A0A9Q4ZIV2_RHOHA</name>
<sequence length="203" mass="23557">MILNMDEVILNSFKNFHTKGFDYICLKRTPSITRKLYFFEGDVSTAPEVVAPHNHRYEFATTCVAGAVENIWFRDEWPGMKRPSMLMQKFDYRTPLNGGDGFTHVGEQEIWAEKSAIYGPRQHYLMQAAELHTIRIAKPDTILVLDQYKDVVPLDQPTQTYRLDTAPPNLDDGLYEQFTADEIIARLRTLRRLAPQFTHLEFV</sequence>
<accession>A0A9Q4ZIV2</accession>
<gene>
    <name evidence="1" type="ORF">GS882_03845</name>
</gene>
<dbReference type="Proteomes" id="UP000603463">
    <property type="component" value="Unassembled WGS sequence"/>
</dbReference>
<reference evidence="1" key="1">
    <citation type="journal article" date="2020" name="Environ. Microbiol.">
        <title>The novel and transferable erm(51) gene confers Macrolides, Lincosamides, and Streptogramins B (MLSB) resistance to clonal Rhodococcus equi in the environment.</title>
        <authorList>
            <person name="Huber L."/>
            <person name="Giguere S."/>
            <person name="Slovis N.M."/>
            <person name="Alvarez-Narvaez S."/>
            <person name="Hart K.A."/>
            <person name="Greiter M."/>
            <person name="Morris E.R.A."/>
            <person name="Cohen N.D."/>
        </authorList>
    </citation>
    <scope>NUCLEOTIDE SEQUENCE</scope>
    <source>
        <strain evidence="1">Lh_116_1</strain>
    </source>
</reference>